<keyword evidence="2" id="KW-1185">Reference proteome</keyword>
<protein>
    <submittedName>
        <fullName evidence="1">Uncharacterized protein</fullName>
    </submittedName>
</protein>
<reference evidence="1 2" key="1">
    <citation type="journal article" date="2020" name="Antonie Van Leeuwenhoek">
        <title>Rhodopirellula heiligendammensis sp. nov., Rhodopirellula pilleata sp. nov., and Rhodopirellula solitaria sp. nov. isolated from natural or artificial marine surfaces in Northern Germany and California, USA, and emended description of the genus Rhodopirellula.</title>
        <authorList>
            <person name="Kallscheuer N."/>
            <person name="Wiegand S."/>
            <person name="Jogler M."/>
            <person name="Boedeker C."/>
            <person name="Peeters S.H."/>
            <person name="Rast P."/>
            <person name="Heuer A."/>
            <person name="Jetten M.S.M."/>
            <person name="Rohde M."/>
            <person name="Jogler C."/>
        </authorList>
    </citation>
    <scope>NUCLEOTIDE SEQUENCE [LARGE SCALE GENOMIC DNA]</scope>
    <source>
        <strain evidence="1 2">Poly21</strain>
    </source>
</reference>
<gene>
    <name evidence="1" type="ORF">Poly21_52920</name>
</gene>
<evidence type="ECO:0000313" key="2">
    <source>
        <dbReference type="Proteomes" id="UP000319908"/>
    </source>
</evidence>
<organism evidence="1 2">
    <name type="scientific">Allorhodopirellula heiligendammensis</name>
    <dbReference type="NCBI Taxonomy" id="2714739"/>
    <lineage>
        <taxon>Bacteria</taxon>
        <taxon>Pseudomonadati</taxon>
        <taxon>Planctomycetota</taxon>
        <taxon>Planctomycetia</taxon>
        <taxon>Pirellulales</taxon>
        <taxon>Pirellulaceae</taxon>
        <taxon>Allorhodopirellula</taxon>
    </lineage>
</organism>
<comment type="caution">
    <text evidence="1">The sequence shown here is derived from an EMBL/GenBank/DDBJ whole genome shotgun (WGS) entry which is preliminary data.</text>
</comment>
<dbReference type="Proteomes" id="UP000319908">
    <property type="component" value="Unassembled WGS sequence"/>
</dbReference>
<dbReference type="EMBL" id="SJPU01000005">
    <property type="protein sequence ID" value="TWU09963.1"/>
    <property type="molecule type" value="Genomic_DNA"/>
</dbReference>
<dbReference type="AlphaFoldDB" id="A0A5C6BCX9"/>
<evidence type="ECO:0000313" key="1">
    <source>
        <dbReference type="EMBL" id="TWU09963.1"/>
    </source>
</evidence>
<proteinExistence type="predicted"/>
<accession>A0A5C6BCX9</accession>
<name>A0A5C6BCX9_9BACT</name>
<sequence>MPGDMNVMFKKGSGDWKEYRKLGSHFEVDFHPPDDGTLDGLSYWERMDNVTEVSQKALLRAYEDGDEYVIFRHGSSTSRPGATTSRSQVRKLMRGKDATPYIVRSECIQHESVFVAAIRRKRATPGPKL</sequence>